<dbReference type="CDD" id="cd00093">
    <property type="entry name" value="HTH_XRE"/>
    <property type="match status" value="1"/>
</dbReference>
<sequence length="160" mass="18439">MQKKGRTIYQTARLYTDFTQESASERLNISCKSIGAYERGETIPPDEIVIAMVELYHTPWLPYMHLKLNNAVAKKYLPDIQLRDLSSSILDLQVEMDNTNKVQLGMATIGRDNIVDKHEETEWEKYMANLKSLGGALFSVVFSPIQKEKSPVLVHRRFEY</sequence>
<comment type="caution">
    <text evidence="2">The sequence shown here is derived from an EMBL/GenBank/DDBJ whole genome shotgun (WGS) entry which is preliminary data.</text>
</comment>
<feature type="domain" description="HTH cro/C1-type" evidence="1">
    <location>
        <begin position="18"/>
        <end position="59"/>
    </location>
</feature>
<dbReference type="InterPro" id="IPR001387">
    <property type="entry name" value="Cro/C1-type_HTH"/>
</dbReference>
<dbReference type="Pfam" id="PF01381">
    <property type="entry name" value="HTH_3"/>
    <property type="match status" value="1"/>
</dbReference>
<dbReference type="InterPro" id="IPR010982">
    <property type="entry name" value="Lambda_DNA-bd_dom_sf"/>
</dbReference>
<proteinExistence type="predicted"/>
<accession>A0ABS8HZW3</accession>
<gene>
    <name evidence="2" type="ORF">LMF89_20180</name>
</gene>
<name>A0ABS8HZW3_9FIRM</name>
<dbReference type="EMBL" id="JAJHJB010000037">
    <property type="protein sequence ID" value="MCC5467657.1"/>
    <property type="molecule type" value="Genomic_DNA"/>
</dbReference>
<reference evidence="2" key="1">
    <citation type="submission" date="2021-11" db="EMBL/GenBank/DDBJ databases">
        <title>Description of a new species Pelosinus isolated from the bottom sediments of Lake Baikal.</title>
        <authorList>
            <person name="Zakharyuk A."/>
        </authorList>
    </citation>
    <scope>NUCLEOTIDE SEQUENCE</scope>
    <source>
        <strain evidence="2">Bkl1</strain>
    </source>
</reference>
<evidence type="ECO:0000313" key="3">
    <source>
        <dbReference type="Proteomes" id="UP001165492"/>
    </source>
</evidence>
<dbReference type="SUPFAM" id="SSF47413">
    <property type="entry name" value="lambda repressor-like DNA-binding domains"/>
    <property type="match status" value="1"/>
</dbReference>
<protein>
    <submittedName>
        <fullName evidence="2">Helix-turn-helix transcriptional regulator</fullName>
    </submittedName>
</protein>
<evidence type="ECO:0000313" key="2">
    <source>
        <dbReference type="EMBL" id="MCC5467657.1"/>
    </source>
</evidence>
<dbReference type="Gene3D" id="1.10.260.40">
    <property type="entry name" value="lambda repressor-like DNA-binding domains"/>
    <property type="match status" value="1"/>
</dbReference>
<keyword evidence="3" id="KW-1185">Reference proteome</keyword>
<dbReference type="Proteomes" id="UP001165492">
    <property type="component" value="Unassembled WGS sequence"/>
</dbReference>
<organism evidence="2 3">
    <name type="scientific">Pelosinus baikalensis</name>
    <dbReference type="NCBI Taxonomy" id="2892015"/>
    <lineage>
        <taxon>Bacteria</taxon>
        <taxon>Bacillati</taxon>
        <taxon>Bacillota</taxon>
        <taxon>Negativicutes</taxon>
        <taxon>Selenomonadales</taxon>
        <taxon>Sporomusaceae</taxon>
        <taxon>Pelosinus</taxon>
    </lineage>
</organism>
<dbReference type="RefSeq" id="WP_229536623.1">
    <property type="nucleotide sequence ID" value="NZ_JAJHJB010000037.1"/>
</dbReference>
<evidence type="ECO:0000259" key="1">
    <source>
        <dbReference type="Pfam" id="PF01381"/>
    </source>
</evidence>